<keyword evidence="2" id="KW-1185">Reference proteome</keyword>
<proteinExistence type="predicted"/>
<accession>A0ABW5L2E5</accession>
<name>A0ABW5L2E5_9SPHI</name>
<dbReference type="Proteomes" id="UP001597440">
    <property type="component" value="Unassembled WGS sequence"/>
</dbReference>
<dbReference type="Gene3D" id="3.40.1350.140">
    <property type="entry name" value="MepB-like"/>
    <property type="match status" value="1"/>
</dbReference>
<dbReference type="InterPro" id="IPR038231">
    <property type="entry name" value="MepB-like_sf"/>
</dbReference>
<organism evidence="1 2">
    <name type="scientific">Sphingobacterium tabacisoli</name>
    <dbReference type="NCBI Taxonomy" id="2044855"/>
    <lineage>
        <taxon>Bacteria</taxon>
        <taxon>Pseudomonadati</taxon>
        <taxon>Bacteroidota</taxon>
        <taxon>Sphingobacteriia</taxon>
        <taxon>Sphingobacteriales</taxon>
        <taxon>Sphingobacteriaceae</taxon>
        <taxon>Sphingobacterium</taxon>
    </lineage>
</organism>
<dbReference type="EMBL" id="JBHULD010000014">
    <property type="protein sequence ID" value="MFD2555184.1"/>
    <property type="molecule type" value="Genomic_DNA"/>
</dbReference>
<dbReference type="PIRSF" id="PIRSF032285">
    <property type="entry name" value="UCP032285"/>
    <property type="match status" value="1"/>
</dbReference>
<evidence type="ECO:0000313" key="2">
    <source>
        <dbReference type="Proteomes" id="UP001597440"/>
    </source>
</evidence>
<protein>
    <submittedName>
        <fullName evidence="1">MepB family protein</fullName>
    </submittedName>
</protein>
<dbReference type="InterPro" id="IPR011235">
    <property type="entry name" value="MepB-like"/>
</dbReference>
<comment type="caution">
    <text evidence="1">The sequence shown here is derived from an EMBL/GenBank/DDBJ whole genome shotgun (WGS) entry which is preliminary data.</text>
</comment>
<dbReference type="RefSeq" id="WP_210353544.1">
    <property type="nucleotide sequence ID" value="NZ_JAEQMU010000001.1"/>
</dbReference>
<sequence length="165" mass="19132">MTLELQLLQGTIWDPLGLKVSDPVPDKEATEYMGCDFLVKGLHVKFRKAKITPKKTGLFVTLWQRDSKGKTIPFHQNHPTELYIIMTEQSEKNGFFIFPKQALVLANILSTDHKEGKRGFRLYTPWDTTNNRQAMKSQQWQSNYFFETDLPVDKMITRLKAILPS</sequence>
<gene>
    <name evidence="1" type="ORF">ACFSQW_12325</name>
</gene>
<reference evidence="2" key="1">
    <citation type="journal article" date="2019" name="Int. J. Syst. Evol. Microbiol.">
        <title>The Global Catalogue of Microorganisms (GCM) 10K type strain sequencing project: providing services to taxonomists for standard genome sequencing and annotation.</title>
        <authorList>
            <consortium name="The Broad Institute Genomics Platform"/>
            <consortium name="The Broad Institute Genome Sequencing Center for Infectious Disease"/>
            <person name="Wu L."/>
            <person name="Ma J."/>
        </authorList>
    </citation>
    <scope>NUCLEOTIDE SEQUENCE [LARGE SCALE GENOMIC DNA]</scope>
    <source>
        <strain evidence="2">KCTC 52298</strain>
    </source>
</reference>
<evidence type="ECO:0000313" key="1">
    <source>
        <dbReference type="EMBL" id="MFD2555184.1"/>
    </source>
</evidence>
<dbReference type="Pfam" id="PF08877">
    <property type="entry name" value="MepB-like"/>
    <property type="match status" value="1"/>
</dbReference>